<reference evidence="3" key="2">
    <citation type="submission" date="2015-01" db="EMBL/GenBank/DDBJ databases">
        <title>Evolutionary Origins and Diversification of the Mycorrhizal Mutualists.</title>
        <authorList>
            <consortium name="DOE Joint Genome Institute"/>
            <consortium name="Mycorrhizal Genomics Consortium"/>
            <person name="Kohler A."/>
            <person name="Kuo A."/>
            <person name="Nagy L.G."/>
            <person name="Floudas D."/>
            <person name="Copeland A."/>
            <person name="Barry K.W."/>
            <person name="Cichocki N."/>
            <person name="Veneault-Fourrey C."/>
            <person name="LaButti K."/>
            <person name="Lindquist E.A."/>
            <person name="Lipzen A."/>
            <person name="Lundell T."/>
            <person name="Morin E."/>
            <person name="Murat C."/>
            <person name="Riley R."/>
            <person name="Ohm R."/>
            <person name="Sun H."/>
            <person name="Tunlid A."/>
            <person name="Henrissat B."/>
            <person name="Grigoriev I.V."/>
            <person name="Hibbett D.S."/>
            <person name="Martin F."/>
        </authorList>
    </citation>
    <scope>NUCLEOTIDE SEQUENCE [LARGE SCALE GENOMIC DNA]</scope>
    <source>
        <strain evidence="3">LaAM-08-1</strain>
    </source>
</reference>
<organism evidence="2 3">
    <name type="scientific">Laccaria amethystina LaAM-08-1</name>
    <dbReference type="NCBI Taxonomy" id="1095629"/>
    <lineage>
        <taxon>Eukaryota</taxon>
        <taxon>Fungi</taxon>
        <taxon>Dikarya</taxon>
        <taxon>Basidiomycota</taxon>
        <taxon>Agaricomycotina</taxon>
        <taxon>Agaricomycetes</taxon>
        <taxon>Agaricomycetidae</taxon>
        <taxon>Agaricales</taxon>
        <taxon>Agaricineae</taxon>
        <taxon>Hydnangiaceae</taxon>
        <taxon>Laccaria</taxon>
    </lineage>
</organism>
<accession>A0A0C9XKJ9</accession>
<dbReference type="AlphaFoldDB" id="A0A0C9XKJ9"/>
<dbReference type="OrthoDB" id="2688210at2759"/>
<gene>
    <name evidence="2" type="ORF">K443DRAFT_134067</name>
</gene>
<feature type="region of interest" description="Disordered" evidence="1">
    <location>
        <begin position="68"/>
        <end position="99"/>
    </location>
</feature>
<dbReference type="Proteomes" id="UP000054477">
    <property type="component" value="Unassembled WGS sequence"/>
</dbReference>
<dbReference type="STRING" id="1095629.A0A0C9XKJ9"/>
<feature type="compositionally biased region" description="Basic and acidic residues" evidence="1">
    <location>
        <begin position="86"/>
        <end position="99"/>
    </location>
</feature>
<keyword evidence="3" id="KW-1185">Reference proteome</keyword>
<name>A0A0C9XKJ9_9AGAR</name>
<evidence type="ECO:0000256" key="1">
    <source>
        <dbReference type="SAM" id="MobiDB-lite"/>
    </source>
</evidence>
<proteinExistence type="predicted"/>
<evidence type="ECO:0000313" key="3">
    <source>
        <dbReference type="Proteomes" id="UP000054477"/>
    </source>
</evidence>
<protein>
    <submittedName>
        <fullName evidence="2">Uncharacterized protein</fullName>
    </submittedName>
</protein>
<sequence>MQTETGLKTAKNREKPDFTSAAYNTICTALAAAEDTTKEAIAMHLSKAWDVNNNTKKGTWALQLMEDQEAEAEARHTLETEEQNEQVERRKEEEAEGKVKVKKRPKLKDFVIKKPVWDTTQLCPSWFTIHKLKDPNYVELHYFTLEGCMEAAKQDCTITQDAFMFAKLDNTLLLKLMALFKPSNKEFQMSIARATLLHHLGKTSWPDQYVVALVEFYLDQS</sequence>
<evidence type="ECO:0000313" key="2">
    <source>
        <dbReference type="EMBL" id="KIJ96727.1"/>
    </source>
</evidence>
<reference evidence="2 3" key="1">
    <citation type="submission" date="2014-04" db="EMBL/GenBank/DDBJ databases">
        <authorList>
            <consortium name="DOE Joint Genome Institute"/>
            <person name="Kuo A."/>
            <person name="Kohler A."/>
            <person name="Nagy L.G."/>
            <person name="Floudas D."/>
            <person name="Copeland A."/>
            <person name="Barry K.W."/>
            <person name="Cichocki N."/>
            <person name="Veneault-Fourrey C."/>
            <person name="LaButti K."/>
            <person name="Lindquist E.A."/>
            <person name="Lipzen A."/>
            <person name="Lundell T."/>
            <person name="Morin E."/>
            <person name="Murat C."/>
            <person name="Sun H."/>
            <person name="Tunlid A."/>
            <person name="Henrissat B."/>
            <person name="Grigoriev I.V."/>
            <person name="Hibbett D.S."/>
            <person name="Martin F."/>
            <person name="Nordberg H.P."/>
            <person name="Cantor M.N."/>
            <person name="Hua S.X."/>
        </authorList>
    </citation>
    <scope>NUCLEOTIDE SEQUENCE [LARGE SCALE GENOMIC DNA]</scope>
    <source>
        <strain evidence="2 3">LaAM-08-1</strain>
    </source>
</reference>
<dbReference type="EMBL" id="KN838712">
    <property type="protein sequence ID" value="KIJ96727.1"/>
    <property type="molecule type" value="Genomic_DNA"/>
</dbReference>
<dbReference type="HOGENOM" id="CLU_052398_1_2_1"/>